<evidence type="ECO:0000256" key="5">
    <source>
        <dbReference type="HAMAP-Rule" id="MF_01804"/>
    </source>
</evidence>
<dbReference type="Gene3D" id="1.10.10.10">
    <property type="entry name" value="Winged helix-like DNA-binding domain superfamily/Winged helix DNA-binding domain"/>
    <property type="match status" value="2"/>
</dbReference>
<keyword evidence="7" id="KW-1185">Reference proteome</keyword>
<dbReference type="PANTHER" id="PTHR34298:SF2">
    <property type="entry name" value="SEGREGATION AND CONDENSATION PROTEIN B"/>
    <property type="match status" value="1"/>
</dbReference>
<sequence>MKHIIEGLLFLSGDEGISKEQLLETLEIDEKELEEEINKLMDEYIDDKHGIELVHFGGKYKFVTKEVVYEYAERLFSSNRMATLSSAALETLAIVAYKQPVTRAEIEEIRGVGADMMIRKLLARSLIKECGRSDAPGKPFLYEVTDEFMDSFKLESLKELPELEDYSVTVQDELFDNR</sequence>
<gene>
    <name evidence="5" type="primary">scpB</name>
    <name evidence="6" type="ORF">J2S15_003737</name>
</gene>
<evidence type="ECO:0000256" key="2">
    <source>
        <dbReference type="ARBA" id="ARBA00022618"/>
    </source>
</evidence>
<protein>
    <recommendedName>
        <fullName evidence="5">Segregation and condensation protein B</fullName>
    </recommendedName>
</protein>
<dbReference type="InterPro" id="IPR036388">
    <property type="entry name" value="WH-like_DNA-bd_sf"/>
</dbReference>
<dbReference type="RefSeq" id="WP_307411329.1">
    <property type="nucleotide sequence ID" value="NZ_JAUSUR010000008.1"/>
</dbReference>
<accession>A0ABU0E8D4</accession>
<evidence type="ECO:0000313" key="7">
    <source>
        <dbReference type="Proteomes" id="UP001230220"/>
    </source>
</evidence>
<keyword evidence="1 5" id="KW-0963">Cytoplasm</keyword>
<evidence type="ECO:0000256" key="1">
    <source>
        <dbReference type="ARBA" id="ARBA00022490"/>
    </source>
</evidence>
<evidence type="ECO:0000256" key="4">
    <source>
        <dbReference type="ARBA" id="ARBA00023306"/>
    </source>
</evidence>
<comment type="caution">
    <text evidence="6">The sequence shown here is derived from an EMBL/GenBank/DDBJ whole genome shotgun (WGS) entry which is preliminary data.</text>
</comment>
<proteinExistence type="inferred from homology"/>
<keyword evidence="3 5" id="KW-0159">Chromosome partition</keyword>
<keyword evidence="4 5" id="KW-0131">Cell cycle</keyword>
<evidence type="ECO:0000313" key="6">
    <source>
        <dbReference type="EMBL" id="MDQ0362976.1"/>
    </source>
</evidence>
<comment type="function">
    <text evidence="5">Participates in chromosomal partition during cell division. May act via the formation of a condensin-like complex containing Smc and ScpA that pull DNA away from mid-cell into both cell halves.</text>
</comment>
<dbReference type="Pfam" id="PF04079">
    <property type="entry name" value="SMC_ScpB"/>
    <property type="match status" value="1"/>
</dbReference>
<dbReference type="SUPFAM" id="SSF46785">
    <property type="entry name" value="Winged helix' DNA-binding domain"/>
    <property type="match status" value="2"/>
</dbReference>
<name>A0ABU0E8D4_9FIRM</name>
<dbReference type="EMBL" id="JAUSUR010000008">
    <property type="protein sequence ID" value="MDQ0362976.1"/>
    <property type="molecule type" value="Genomic_DNA"/>
</dbReference>
<dbReference type="Proteomes" id="UP001230220">
    <property type="component" value="Unassembled WGS sequence"/>
</dbReference>
<comment type="similarity">
    <text evidence="5">Belongs to the ScpB family.</text>
</comment>
<reference evidence="6 7" key="1">
    <citation type="submission" date="2023-07" db="EMBL/GenBank/DDBJ databases">
        <title>Genomic Encyclopedia of Type Strains, Phase IV (KMG-IV): sequencing the most valuable type-strain genomes for metagenomic binning, comparative biology and taxonomic classification.</title>
        <authorList>
            <person name="Goeker M."/>
        </authorList>
    </citation>
    <scope>NUCLEOTIDE SEQUENCE [LARGE SCALE GENOMIC DNA]</scope>
    <source>
        <strain evidence="6 7">DSM 16784</strain>
    </source>
</reference>
<dbReference type="InterPro" id="IPR036390">
    <property type="entry name" value="WH_DNA-bd_sf"/>
</dbReference>
<dbReference type="NCBIfam" id="TIGR00281">
    <property type="entry name" value="SMC-Scp complex subunit ScpB"/>
    <property type="match status" value="1"/>
</dbReference>
<comment type="subcellular location">
    <subcellularLocation>
        <location evidence="5">Cytoplasm</location>
    </subcellularLocation>
    <text evidence="5">Associated with two foci at the outer edges of the nucleoid region in young cells, and at four foci within both cell halves in older cells.</text>
</comment>
<keyword evidence="2 5" id="KW-0132">Cell division</keyword>
<organism evidence="6 7">
    <name type="scientific">Breznakia pachnodae</name>
    <dbReference type="NCBI Taxonomy" id="265178"/>
    <lineage>
        <taxon>Bacteria</taxon>
        <taxon>Bacillati</taxon>
        <taxon>Bacillota</taxon>
        <taxon>Erysipelotrichia</taxon>
        <taxon>Erysipelotrichales</taxon>
        <taxon>Erysipelotrichaceae</taxon>
        <taxon>Breznakia</taxon>
    </lineage>
</organism>
<dbReference type="PANTHER" id="PTHR34298">
    <property type="entry name" value="SEGREGATION AND CONDENSATION PROTEIN B"/>
    <property type="match status" value="1"/>
</dbReference>
<comment type="subunit">
    <text evidence="5">Homodimer. Homodimerization may be required to stabilize the binding of ScpA to the Smc head domains. Component of a cohesin-like complex composed of ScpA, ScpB and the Smc homodimer, in which ScpA and ScpB bind to the head domain of Smc. The presence of the three proteins is required for the association of the complex with DNA.</text>
</comment>
<dbReference type="InterPro" id="IPR005234">
    <property type="entry name" value="ScpB_csome_segregation"/>
</dbReference>
<dbReference type="PIRSF" id="PIRSF019345">
    <property type="entry name" value="ScpB"/>
    <property type="match status" value="1"/>
</dbReference>
<dbReference type="HAMAP" id="MF_01804">
    <property type="entry name" value="ScpB"/>
    <property type="match status" value="1"/>
</dbReference>
<evidence type="ECO:0000256" key="3">
    <source>
        <dbReference type="ARBA" id="ARBA00022829"/>
    </source>
</evidence>